<gene>
    <name evidence="5" type="ORF">PGLA2088_LOCUS19761</name>
</gene>
<feature type="region of interest" description="Disordered" evidence="3">
    <location>
        <begin position="66"/>
        <end position="93"/>
    </location>
</feature>
<feature type="domain" description="RRM" evidence="4">
    <location>
        <begin position="1"/>
        <end position="62"/>
    </location>
</feature>
<evidence type="ECO:0000256" key="2">
    <source>
        <dbReference type="PROSITE-ProRule" id="PRU00176"/>
    </source>
</evidence>
<dbReference type="EMBL" id="CAJNNW010025203">
    <property type="protein sequence ID" value="CAE8676188.1"/>
    <property type="molecule type" value="Genomic_DNA"/>
</dbReference>
<reference evidence="5" key="1">
    <citation type="submission" date="2021-02" db="EMBL/GenBank/DDBJ databases">
        <authorList>
            <person name="Dougan E. K."/>
            <person name="Rhodes N."/>
            <person name="Thang M."/>
            <person name="Chan C."/>
        </authorList>
    </citation>
    <scope>NUCLEOTIDE SEQUENCE</scope>
</reference>
<evidence type="ECO:0000256" key="3">
    <source>
        <dbReference type="SAM" id="MobiDB-lite"/>
    </source>
</evidence>
<evidence type="ECO:0000313" key="6">
    <source>
        <dbReference type="Proteomes" id="UP000626109"/>
    </source>
</evidence>
<accession>A0A813JIU3</accession>
<organism evidence="5 6">
    <name type="scientific">Polarella glacialis</name>
    <name type="common">Dinoflagellate</name>
    <dbReference type="NCBI Taxonomy" id="89957"/>
    <lineage>
        <taxon>Eukaryota</taxon>
        <taxon>Sar</taxon>
        <taxon>Alveolata</taxon>
        <taxon>Dinophyceae</taxon>
        <taxon>Suessiales</taxon>
        <taxon>Suessiaceae</taxon>
        <taxon>Polarella</taxon>
    </lineage>
</organism>
<dbReference type="GO" id="GO:0005634">
    <property type="term" value="C:nucleus"/>
    <property type="evidence" value="ECO:0007669"/>
    <property type="project" value="TreeGrafter"/>
</dbReference>
<sequence>YFSQYGQCTSVVMMDKQTGRSRGFGFCTFTIAAQVQAVLDLVARGEQHLVDGKMVEVKLCEAKGSAPPASGSAPFASSSPLQQRSRQSAAPQWPGVPFGKGLGSAASTPGKVFVGGLPQSCLDDTLQLFSQQFGNVVECKVMMDTATGRSRGFGYVTFDSTQDDRGLLFLCMDASSSMPALIDFLNDMESERPFAILQFSLFNFEAS</sequence>
<dbReference type="InterPro" id="IPR050886">
    <property type="entry name" value="RNA-binding_reg"/>
</dbReference>
<comment type="caution">
    <text evidence="5">The sequence shown here is derived from an EMBL/GenBank/DDBJ whole genome shotgun (WGS) entry which is preliminary data.</text>
</comment>
<keyword evidence="1 2" id="KW-0694">RNA-binding</keyword>
<dbReference type="Proteomes" id="UP000626109">
    <property type="component" value="Unassembled WGS sequence"/>
</dbReference>
<dbReference type="GO" id="GO:0003723">
    <property type="term" value="F:RNA binding"/>
    <property type="evidence" value="ECO:0007669"/>
    <property type="project" value="UniProtKB-UniRule"/>
</dbReference>
<dbReference type="PANTHER" id="PTHR48024:SF56">
    <property type="entry name" value="HETEROGENEOUS NUCLEAR RIBONUCLEOPROTEIN A0"/>
    <property type="match status" value="1"/>
</dbReference>
<dbReference type="SUPFAM" id="SSF54928">
    <property type="entry name" value="RNA-binding domain, RBD"/>
    <property type="match status" value="1"/>
</dbReference>
<dbReference type="InterPro" id="IPR000504">
    <property type="entry name" value="RRM_dom"/>
</dbReference>
<feature type="domain" description="RRM" evidence="4">
    <location>
        <begin position="110"/>
        <end position="163"/>
    </location>
</feature>
<evidence type="ECO:0000313" key="5">
    <source>
        <dbReference type="EMBL" id="CAE8676188.1"/>
    </source>
</evidence>
<dbReference type="PANTHER" id="PTHR48024">
    <property type="entry name" value="GEO13361P1-RELATED"/>
    <property type="match status" value="1"/>
</dbReference>
<evidence type="ECO:0000259" key="4">
    <source>
        <dbReference type="PROSITE" id="PS50102"/>
    </source>
</evidence>
<dbReference type="PROSITE" id="PS50102">
    <property type="entry name" value="RRM"/>
    <property type="match status" value="2"/>
</dbReference>
<protein>
    <recommendedName>
        <fullName evidence="4">RRM domain-containing protein</fullName>
    </recommendedName>
</protein>
<feature type="compositionally biased region" description="Low complexity" evidence="3">
    <location>
        <begin position="66"/>
        <end position="90"/>
    </location>
</feature>
<feature type="non-terminal residue" evidence="5">
    <location>
        <position position="1"/>
    </location>
</feature>
<proteinExistence type="predicted"/>
<dbReference type="SMART" id="SM00360">
    <property type="entry name" value="RRM"/>
    <property type="match status" value="2"/>
</dbReference>
<name>A0A813JIU3_POLGL</name>
<dbReference type="InterPro" id="IPR012677">
    <property type="entry name" value="Nucleotide-bd_a/b_plait_sf"/>
</dbReference>
<dbReference type="AlphaFoldDB" id="A0A813JIU3"/>
<evidence type="ECO:0000256" key="1">
    <source>
        <dbReference type="ARBA" id="ARBA00022884"/>
    </source>
</evidence>
<dbReference type="Pfam" id="PF00076">
    <property type="entry name" value="RRM_1"/>
    <property type="match status" value="2"/>
</dbReference>
<dbReference type="InterPro" id="IPR035979">
    <property type="entry name" value="RBD_domain_sf"/>
</dbReference>
<dbReference type="Gene3D" id="3.30.70.330">
    <property type="match status" value="2"/>
</dbReference>